<keyword evidence="4" id="KW-1185">Reference proteome</keyword>
<accession>A0AAN6T0A8</accession>
<evidence type="ECO:0000313" key="3">
    <source>
        <dbReference type="EMBL" id="KAK4099402.1"/>
    </source>
</evidence>
<feature type="region of interest" description="Disordered" evidence="1">
    <location>
        <begin position="119"/>
        <end position="159"/>
    </location>
</feature>
<sequence length="1037" mass="114055">MDSRLHGAVPEGSSQKEAGHFSTAQFNAVPYLDNLVIAGQDAAATQPLGDPMELDFDSEAALWAGTLDYSVNHHFVPDMNLDYCAAMTSMPADFLFTEDEGPLPAAPSYYVSQPRHAANTINVPPHQPAEPSPTQTVFPVPRSDVGSDDANEEGAQSDVAHQRLRRQLSLLSKGWAGDEIRFKKCDSSKALVLHNLAMELGLGYSHDVRSREVSMSRLGPVEDAPKALLPSSLQRSSTELDSTLCLPTTLPAVSEMHAFELTTRYAHESGTRPASAGQPDVAAQDQPLVRRPSRSERISDSISKLKSIAKGGRRGPLSETGRRDMRALETAGGACWRCKVLRRKCDPGSPCRCCLQSVPMPHFSEDAPLWPLIGCRRGPLRDAAPPQLLCPDPKPPRHGGLETARWCRSADVAERCLLMAESQRIADMKAVLEGASYKPSISDPTLNACFCSFVEAGQYRDRVSLQRNYLYGMSTVTYTELIAVIAWELAENQALMPSLEVRSWDNFMRMLETAAIYESEVGQTSLVILSMVCLRHCLEALRLHSANLLSGGHEECGGGQCQVECIRNLGSQVAAYVDELSSVIFNKENMRDRRWWLSTFYSLYIQSYVRHALIIIEKQLRFLSAEDVPAEDLTATQYMHLPAVLFTAASAKYDPLLDGRLQYSLTDSSVIPETSVPELHHSAAREACEVDTWPEAGIRTPYQFLRRLLQIGSLDFSESGLDASVTGSKSPAFFSSPSSARGKIGSPAAVSPRSLDEALPFPKPPFAESKRDSWNSRYSGQPSTKFSNMSSDSLARTVSTEKTSLYESSIMAGIPFSPSVTDLSSEVCLNSGTINPVLFSIHHNSSSQSLDQVVARSFGRVEVPGPGSEPTFVCNCCPRTPRHFYTSEELLQHEAEKPHPCGQCKKRFKSPTECERHVNAIHLKADFWSCRALEDPLLAYHAQTYRGVVFDVCGFCGGEFARRDSDGSGGGGLAAPDREALVAHMQSVHRVADCDWNKKFYRADNFRQHLKNTHVALPGRWLRALERACRSAKEAGG</sequence>
<dbReference type="Gene3D" id="3.30.160.60">
    <property type="entry name" value="Classic Zinc Finger"/>
    <property type="match status" value="1"/>
</dbReference>
<feature type="region of interest" description="Disordered" evidence="1">
    <location>
        <begin position="735"/>
        <end position="791"/>
    </location>
</feature>
<comment type="caution">
    <text evidence="3">The sequence shown here is derived from an EMBL/GenBank/DDBJ whole genome shotgun (WGS) entry which is preliminary data.</text>
</comment>
<dbReference type="InterPro" id="IPR036236">
    <property type="entry name" value="Znf_C2H2_sf"/>
</dbReference>
<dbReference type="InterPro" id="IPR057026">
    <property type="entry name" value="Znf-C2H2_ascomycetes"/>
</dbReference>
<dbReference type="Pfam" id="PF24537">
    <property type="entry name" value="zf-C2H2_fungi"/>
    <property type="match status" value="1"/>
</dbReference>
<dbReference type="SUPFAM" id="SSF57667">
    <property type="entry name" value="beta-beta-alpha zinc fingers"/>
    <property type="match status" value="1"/>
</dbReference>
<dbReference type="EMBL" id="MU863649">
    <property type="protein sequence ID" value="KAK4099402.1"/>
    <property type="molecule type" value="Genomic_DNA"/>
</dbReference>
<reference evidence="3" key="2">
    <citation type="submission" date="2023-05" db="EMBL/GenBank/DDBJ databases">
        <authorList>
            <consortium name="Lawrence Berkeley National Laboratory"/>
            <person name="Steindorff A."/>
            <person name="Hensen N."/>
            <person name="Bonometti L."/>
            <person name="Westerberg I."/>
            <person name="Brannstrom I.O."/>
            <person name="Guillou S."/>
            <person name="Cros-Aarteil S."/>
            <person name="Calhoun S."/>
            <person name="Haridas S."/>
            <person name="Kuo A."/>
            <person name="Mondo S."/>
            <person name="Pangilinan J."/>
            <person name="Riley R."/>
            <person name="Labutti K."/>
            <person name="Andreopoulos B."/>
            <person name="Lipzen A."/>
            <person name="Chen C."/>
            <person name="Yanf M."/>
            <person name="Daum C."/>
            <person name="Ng V."/>
            <person name="Clum A."/>
            <person name="Ohm R."/>
            <person name="Martin F."/>
            <person name="Silar P."/>
            <person name="Natvig D."/>
            <person name="Lalanne C."/>
            <person name="Gautier V."/>
            <person name="Ament-Velasquez S.L."/>
            <person name="Kruys A."/>
            <person name="Hutchinson M.I."/>
            <person name="Powell A.J."/>
            <person name="Barry K."/>
            <person name="Miller A.N."/>
            <person name="Grigoriev I.V."/>
            <person name="Debuchy R."/>
            <person name="Gladieux P."/>
            <person name="Thoren M.H."/>
            <person name="Johannesson H."/>
        </authorList>
    </citation>
    <scope>NUCLEOTIDE SEQUENCE</scope>
    <source>
        <strain evidence="3">CBS 757.83</strain>
    </source>
</reference>
<dbReference type="Proteomes" id="UP001305647">
    <property type="component" value="Unassembled WGS sequence"/>
</dbReference>
<evidence type="ECO:0000313" key="4">
    <source>
        <dbReference type="Proteomes" id="UP001305647"/>
    </source>
</evidence>
<organism evidence="3 4">
    <name type="scientific">Parathielavia hyrcaniae</name>
    <dbReference type="NCBI Taxonomy" id="113614"/>
    <lineage>
        <taxon>Eukaryota</taxon>
        <taxon>Fungi</taxon>
        <taxon>Dikarya</taxon>
        <taxon>Ascomycota</taxon>
        <taxon>Pezizomycotina</taxon>
        <taxon>Sordariomycetes</taxon>
        <taxon>Sordariomycetidae</taxon>
        <taxon>Sordariales</taxon>
        <taxon>Chaetomiaceae</taxon>
        <taxon>Parathielavia</taxon>
    </lineage>
</organism>
<protein>
    <recommendedName>
        <fullName evidence="2">C2H2-type domain-containing protein</fullName>
    </recommendedName>
</protein>
<gene>
    <name evidence="3" type="ORF">N658DRAFT_498319</name>
</gene>
<dbReference type="InterPro" id="IPR052973">
    <property type="entry name" value="Fungal_sec-metab_reg_TF"/>
</dbReference>
<dbReference type="AlphaFoldDB" id="A0AAN6T0A8"/>
<proteinExistence type="predicted"/>
<feature type="region of interest" description="Disordered" evidence="1">
    <location>
        <begin position="267"/>
        <end position="299"/>
    </location>
</feature>
<evidence type="ECO:0000256" key="1">
    <source>
        <dbReference type="SAM" id="MobiDB-lite"/>
    </source>
</evidence>
<dbReference type="PANTHER" id="PTHR35392:SF2">
    <property type="entry name" value="ZN(II)2CYS6 TRANSCRIPTION FACTOR (EUROFUNG)"/>
    <property type="match status" value="1"/>
</dbReference>
<dbReference type="PROSITE" id="PS00028">
    <property type="entry name" value="ZINC_FINGER_C2H2_1"/>
    <property type="match status" value="1"/>
</dbReference>
<dbReference type="InterPro" id="IPR013087">
    <property type="entry name" value="Znf_C2H2_type"/>
</dbReference>
<name>A0AAN6T0A8_9PEZI</name>
<dbReference type="SMART" id="SM00355">
    <property type="entry name" value="ZnF_C2H2"/>
    <property type="match status" value="2"/>
</dbReference>
<dbReference type="PANTHER" id="PTHR35392">
    <property type="entry name" value="ZN(II)2CYS6 TRANSCRIPTION FACTOR (EUROFUNG)-RELATED-RELATED"/>
    <property type="match status" value="1"/>
</dbReference>
<feature type="domain" description="C2H2-type" evidence="2">
    <location>
        <begin position="901"/>
        <end position="922"/>
    </location>
</feature>
<feature type="compositionally biased region" description="Polar residues" evidence="1">
    <location>
        <begin position="775"/>
        <end position="791"/>
    </location>
</feature>
<evidence type="ECO:0000259" key="2">
    <source>
        <dbReference type="PROSITE" id="PS00028"/>
    </source>
</evidence>
<reference evidence="3" key="1">
    <citation type="journal article" date="2023" name="Mol. Phylogenet. Evol.">
        <title>Genome-scale phylogeny and comparative genomics of the fungal order Sordariales.</title>
        <authorList>
            <person name="Hensen N."/>
            <person name="Bonometti L."/>
            <person name="Westerberg I."/>
            <person name="Brannstrom I.O."/>
            <person name="Guillou S."/>
            <person name="Cros-Aarteil S."/>
            <person name="Calhoun S."/>
            <person name="Haridas S."/>
            <person name="Kuo A."/>
            <person name="Mondo S."/>
            <person name="Pangilinan J."/>
            <person name="Riley R."/>
            <person name="LaButti K."/>
            <person name="Andreopoulos B."/>
            <person name="Lipzen A."/>
            <person name="Chen C."/>
            <person name="Yan M."/>
            <person name="Daum C."/>
            <person name="Ng V."/>
            <person name="Clum A."/>
            <person name="Steindorff A."/>
            <person name="Ohm R.A."/>
            <person name="Martin F."/>
            <person name="Silar P."/>
            <person name="Natvig D.O."/>
            <person name="Lalanne C."/>
            <person name="Gautier V."/>
            <person name="Ament-Velasquez S.L."/>
            <person name="Kruys A."/>
            <person name="Hutchinson M.I."/>
            <person name="Powell A.J."/>
            <person name="Barry K."/>
            <person name="Miller A.N."/>
            <person name="Grigoriev I.V."/>
            <person name="Debuchy R."/>
            <person name="Gladieux P."/>
            <person name="Hiltunen Thoren M."/>
            <person name="Johannesson H."/>
        </authorList>
    </citation>
    <scope>NUCLEOTIDE SEQUENCE</scope>
    <source>
        <strain evidence="3">CBS 757.83</strain>
    </source>
</reference>